<sequence>MSSFCLSKINKKSTKEAFQEKLFTFQNRSCFQSLLWGYLVEVFEAIEKRTSIRQFLPRKVAAYTLDKILYAGTQAPNAFNSEPWEFILVKEEKLRAQLADMRKKAPEQQKAIETAPVIVVVCYNKKLGDEAVGSTYACIENMLLAATAEGLAGVTLTFHGKKIMDMFAIPDGFDVAAVIPMGYPAECPEKPSRVAVRDKTHIDKF</sequence>
<dbReference type="InterPro" id="IPR050627">
    <property type="entry name" value="Nitroreductase/BluB"/>
</dbReference>
<accession>A0A3M9LH25</accession>
<dbReference type="PANTHER" id="PTHR23026">
    <property type="entry name" value="NADPH NITROREDUCTASE"/>
    <property type="match status" value="1"/>
</dbReference>
<evidence type="ECO:0000313" key="5">
    <source>
        <dbReference type="EMBL" id="RNI12586.1"/>
    </source>
</evidence>
<dbReference type="Proteomes" id="UP000273978">
    <property type="component" value="Unassembled WGS sequence"/>
</dbReference>
<feature type="domain" description="Nitroreductase" evidence="4">
    <location>
        <begin position="46"/>
        <end position="183"/>
    </location>
</feature>
<keyword evidence="3" id="KW-0560">Oxidoreductase</keyword>
<dbReference type="InterPro" id="IPR029479">
    <property type="entry name" value="Nitroreductase"/>
</dbReference>
<dbReference type="EMBL" id="RJJF01000001">
    <property type="protein sequence ID" value="RNI12586.1"/>
    <property type="molecule type" value="Genomic_DNA"/>
</dbReference>
<evidence type="ECO:0000256" key="1">
    <source>
        <dbReference type="ARBA" id="ARBA00022630"/>
    </source>
</evidence>
<dbReference type="PANTHER" id="PTHR23026:SF90">
    <property type="entry name" value="IODOTYROSINE DEIODINASE 1"/>
    <property type="match status" value="1"/>
</dbReference>
<organism evidence="5 6">
    <name type="scientific">Methanohalophilus euhalobius</name>
    <dbReference type="NCBI Taxonomy" id="51203"/>
    <lineage>
        <taxon>Archaea</taxon>
        <taxon>Methanobacteriati</taxon>
        <taxon>Methanobacteriota</taxon>
        <taxon>Stenosarchaea group</taxon>
        <taxon>Methanomicrobia</taxon>
        <taxon>Methanosarcinales</taxon>
        <taxon>Methanosarcinaceae</taxon>
        <taxon>Methanohalophilus</taxon>
    </lineage>
</organism>
<evidence type="ECO:0000259" key="4">
    <source>
        <dbReference type="Pfam" id="PF00881"/>
    </source>
</evidence>
<name>A0A3M9LH25_9EURY</name>
<dbReference type="Gene3D" id="3.40.109.10">
    <property type="entry name" value="NADH Oxidase"/>
    <property type="match status" value="1"/>
</dbReference>
<keyword evidence="2" id="KW-0288">FMN</keyword>
<proteinExistence type="predicted"/>
<comment type="caution">
    <text evidence="5">The sequence shown here is derived from an EMBL/GenBank/DDBJ whole genome shotgun (WGS) entry which is preliminary data.</text>
</comment>
<reference evidence="5 6" key="1">
    <citation type="submission" date="2018-10" db="EMBL/GenBank/DDBJ databases">
        <title>Cultivation of a novel Methanohalophilus strain from Kebrit Deep of the Red Sea and a genomic comparison of members of the genus Methanohalophilus.</title>
        <authorList>
            <person name="Guan Y."/>
            <person name="Ngugi D.K."/>
            <person name="Stingl U."/>
        </authorList>
    </citation>
    <scope>NUCLEOTIDE SEQUENCE [LARGE SCALE GENOMIC DNA]</scope>
    <source>
        <strain evidence="5 6">DSM 10369</strain>
    </source>
</reference>
<evidence type="ECO:0000256" key="3">
    <source>
        <dbReference type="ARBA" id="ARBA00023002"/>
    </source>
</evidence>
<dbReference type="GO" id="GO:0016491">
    <property type="term" value="F:oxidoreductase activity"/>
    <property type="evidence" value="ECO:0007669"/>
    <property type="project" value="UniProtKB-KW"/>
</dbReference>
<dbReference type="AlphaFoldDB" id="A0A3M9LH25"/>
<evidence type="ECO:0000256" key="2">
    <source>
        <dbReference type="ARBA" id="ARBA00022643"/>
    </source>
</evidence>
<protein>
    <recommendedName>
        <fullName evidence="4">Nitroreductase domain-containing protein</fullName>
    </recommendedName>
</protein>
<keyword evidence="1" id="KW-0285">Flavoprotein</keyword>
<dbReference type="Pfam" id="PF00881">
    <property type="entry name" value="Nitroreductase"/>
    <property type="match status" value="1"/>
</dbReference>
<gene>
    <name evidence="5" type="ORF">EDD83_00160</name>
</gene>
<dbReference type="SUPFAM" id="SSF55469">
    <property type="entry name" value="FMN-dependent nitroreductase-like"/>
    <property type="match status" value="1"/>
</dbReference>
<dbReference type="InterPro" id="IPR000415">
    <property type="entry name" value="Nitroreductase-like"/>
</dbReference>
<evidence type="ECO:0000313" key="6">
    <source>
        <dbReference type="Proteomes" id="UP000273978"/>
    </source>
</evidence>